<dbReference type="InterPro" id="IPR054323">
    <property type="entry name" value="SPMIP1_C"/>
</dbReference>
<reference evidence="3" key="1">
    <citation type="submission" date="2025-08" db="UniProtKB">
        <authorList>
            <consortium name="RefSeq"/>
        </authorList>
    </citation>
    <scope>IDENTIFICATION</scope>
    <source>
        <tissue evidence="3">Whole larvae</tissue>
    </source>
</reference>
<evidence type="ECO:0000313" key="3">
    <source>
        <dbReference type="RefSeq" id="XP_026750094.2"/>
    </source>
</evidence>
<evidence type="ECO:0000259" key="1">
    <source>
        <dbReference type="Pfam" id="PF22589"/>
    </source>
</evidence>
<dbReference type="InParanoid" id="A0A6J1WI20"/>
<name>A0A6J1WI20_GALME</name>
<dbReference type="PANTHER" id="PTHR35826">
    <property type="entry name" value="PROTEIN ATP6V1FNB-LIKE"/>
    <property type="match status" value="1"/>
</dbReference>
<proteinExistence type="predicted"/>
<protein>
    <submittedName>
        <fullName evidence="3">Uncharacterized protein LOC113510758</fullName>
    </submittedName>
</protein>
<dbReference type="AlphaFoldDB" id="A0A6J1WI20"/>
<dbReference type="Proteomes" id="UP001652740">
    <property type="component" value="Unplaced"/>
</dbReference>
<evidence type="ECO:0000313" key="2">
    <source>
        <dbReference type="Proteomes" id="UP001652740"/>
    </source>
</evidence>
<dbReference type="RefSeq" id="XP_026750094.2">
    <property type="nucleotide sequence ID" value="XM_026894293.3"/>
</dbReference>
<dbReference type="Pfam" id="PF22589">
    <property type="entry name" value="SPMIP1"/>
    <property type="match status" value="1"/>
</dbReference>
<dbReference type="KEGG" id="gmw:113510758"/>
<keyword evidence="2" id="KW-1185">Reference proteome</keyword>
<sequence length="227" mass="26228">MPLIDITNPDIIKFLIENYDKTARLRMKWNHIHGEKMKEAASLTREEKGYYETDVLKQTMVAGMAIITRDNTVASSNRKLRVIRDGTHIPGITNLKKKHCITDVGFADPKIDPRLARPDTDLSVDPIMRPIDPKQKKVIYKDIPVFGRNAYLKSRSRIPPEQKYYFIECSGWEYGWRLTDSYFNKNAPTCGRVWRLTRDVKSRTGPHPDPKHYQNSDLLGVAKCPKV</sequence>
<gene>
    <name evidence="3" type="primary">LOC113510758</name>
</gene>
<dbReference type="GeneID" id="113510758"/>
<organism evidence="2 3">
    <name type="scientific">Galleria mellonella</name>
    <name type="common">Greater wax moth</name>
    <dbReference type="NCBI Taxonomy" id="7137"/>
    <lineage>
        <taxon>Eukaryota</taxon>
        <taxon>Metazoa</taxon>
        <taxon>Ecdysozoa</taxon>
        <taxon>Arthropoda</taxon>
        <taxon>Hexapoda</taxon>
        <taxon>Insecta</taxon>
        <taxon>Pterygota</taxon>
        <taxon>Neoptera</taxon>
        <taxon>Endopterygota</taxon>
        <taxon>Lepidoptera</taxon>
        <taxon>Glossata</taxon>
        <taxon>Ditrysia</taxon>
        <taxon>Pyraloidea</taxon>
        <taxon>Pyralidae</taxon>
        <taxon>Galleriinae</taxon>
        <taxon>Galleria</taxon>
    </lineage>
</organism>
<feature type="domain" description="Sperm microtubule inner protein 1 C-terminal" evidence="1">
    <location>
        <begin position="108"/>
        <end position="210"/>
    </location>
</feature>
<accession>A0A6J1WI20</accession>
<dbReference type="PANTHER" id="PTHR35826:SF1">
    <property type="entry name" value="PROTEIN ATP6V1FNB-LIKE"/>
    <property type="match status" value="1"/>
</dbReference>